<proteinExistence type="predicted"/>
<dbReference type="Proteomes" id="UP000230750">
    <property type="component" value="Unassembled WGS sequence"/>
</dbReference>
<gene>
    <name evidence="2" type="ORF">BSL78_28910</name>
</gene>
<feature type="region of interest" description="Disordered" evidence="1">
    <location>
        <begin position="63"/>
        <end position="89"/>
    </location>
</feature>
<dbReference type="AlphaFoldDB" id="A0A2G8JET9"/>
<reference evidence="2 3" key="1">
    <citation type="journal article" date="2017" name="PLoS Biol.">
        <title>The sea cucumber genome provides insights into morphological evolution and visceral regeneration.</title>
        <authorList>
            <person name="Zhang X."/>
            <person name="Sun L."/>
            <person name="Yuan J."/>
            <person name="Sun Y."/>
            <person name="Gao Y."/>
            <person name="Zhang L."/>
            <person name="Li S."/>
            <person name="Dai H."/>
            <person name="Hamel J.F."/>
            <person name="Liu C."/>
            <person name="Yu Y."/>
            <person name="Liu S."/>
            <person name="Lin W."/>
            <person name="Guo K."/>
            <person name="Jin S."/>
            <person name="Xu P."/>
            <person name="Storey K.B."/>
            <person name="Huan P."/>
            <person name="Zhang T."/>
            <person name="Zhou Y."/>
            <person name="Zhang J."/>
            <person name="Lin C."/>
            <person name="Li X."/>
            <person name="Xing L."/>
            <person name="Huo D."/>
            <person name="Sun M."/>
            <person name="Wang L."/>
            <person name="Mercier A."/>
            <person name="Li F."/>
            <person name="Yang H."/>
            <person name="Xiang J."/>
        </authorList>
    </citation>
    <scope>NUCLEOTIDE SEQUENCE [LARGE SCALE GENOMIC DNA]</scope>
    <source>
        <strain evidence="2">Shaxun</strain>
        <tissue evidence="2">Muscle</tissue>
    </source>
</reference>
<sequence>MYIQLGEYKNRIEIGRVHSPFNQSSTWSSGAPPGSVMEEEAGMSPNTLRQQKLEKQRALLREKRQRQNQPMMVQPNEERQGSGGKSRRRQTENRYHWYLHLAVALEERDYKAKAIYEMVMVMYVCDTLACIDGPASSVYGLNNSGSHTTIQVLAVGSSSTDDFMMKHHSLRKGQVIDLYPELVD</sequence>
<feature type="region of interest" description="Disordered" evidence="1">
    <location>
        <begin position="20"/>
        <end position="49"/>
    </location>
</feature>
<accession>A0A2G8JET9</accession>
<protein>
    <submittedName>
        <fullName evidence="2">Putative tubby protein-like</fullName>
    </submittedName>
</protein>
<evidence type="ECO:0000256" key="1">
    <source>
        <dbReference type="SAM" id="MobiDB-lite"/>
    </source>
</evidence>
<organism evidence="2 3">
    <name type="scientific">Stichopus japonicus</name>
    <name type="common">Sea cucumber</name>
    <dbReference type="NCBI Taxonomy" id="307972"/>
    <lineage>
        <taxon>Eukaryota</taxon>
        <taxon>Metazoa</taxon>
        <taxon>Echinodermata</taxon>
        <taxon>Eleutherozoa</taxon>
        <taxon>Echinozoa</taxon>
        <taxon>Holothuroidea</taxon>
        <taxon>Aspidochirotacea</taxon>
        <taxon>Aspidochirotida</taxon>
        <taxon>Stichopodidae</taxon>
        <taxon>Apostichopus</taxon>
    </lineage>
</organism>
<feature type="compositionally biased region" description="Polar residues" evidence="1">
    <location>
        <begin position="20"/>
        <end position="29"/>
    </location>
</feature>
<evidence type="ECO:0000313" key="2">
    <source>
        <dbReference type="EMBL" id="PIK34266.1"/>
    </source>
</evidence>
<keyword evidence="3" id="KW-1185">Reference proteome</keyword>
<name>A0A2G8JET9_STIJA</name>
<comment type="caution">
    <text evidence="2">The sequence shown here is derived from an EMBL/GenBank/DDBJ whole genome shotgun (WGS) entry which is preliminary data.</text>
</comment>
<dbReference type="EMBL" id="MRZV01002230">
    <property type="protein sequence ID" value="PIK34266.1"/>
    <property type="molecule type" value="Genomic_DNA"/>
</dbReference>
<evidence type="ECO:0000313" key="3">
    <source>
        <dbReference type="Proteomes" id="UP000230750"/>
    </source>
</evidence>